<dbReference type="InterPro" id="IPR024705">
    <property type="entry name" value="Ssp411"/>
</dbReference>
<feature type="domain" description="Spermatogenesis-associated protein 20-like TRX" evidence="1">
    <location>
        <begin position="6"/>
        <end position="156"/>
    </location>
</feature>
<dbReference type="InterPro" id="IPR008928">
    <property type="entry name" value="6-hairpin_glycosidase_sf"/>
</dbReference>
<proteinExistence type="predicted"/>
<protein>
    <submittedName>
        <fullName evidence="2">Highly conserved protein containing a thioredoxin domain</fullName>
    </submittedName>
</protein>
<dbReference type="Proteomes" id="UP000007383">
    <property type="component" value="Chromosome"/>
</dbReference>
<dbReference type="PANTHER" id="PTHR42899">
    <property type="entry name" value="SPERMATOGENESIS-ASSOCIATED PROTEIN 20"/>
    <property type="match status" value="1"/>
</dbReference>
<dbReference type="PATRIC" id="fig|889378.3.peg.923"/>
<dbReference type="Gene3D" id="3.40.30.10">
    <property type="entry name" value="Glutaredoxin"/>
    <property type="match status" value="1"/>
</dbReference>
<dbReference type="SUPFAM" id="SSF52833">
    <property type="entry name" value="Thioredoxin-like"/>
    <property type="match status" value="1"/>
</dbReference>
<evidence type="ECO:0000313" key="2">
    <source>
        <dbReference type="EMBL" id="AFG37012.1"/>
    </source>
</evidence>
<accession>H9UHL9</accession>
<dbReference type="InterPro" id="IPR004879">
    <property type="entry name" value="Ssp411-like_TRX"/>
</dbReference>
<dbReference type="InterPro" id="IPR036249">
    <property type="entry name" value="Thioredoxin-like_sf"/>
</dbReference>
<gene>
    <name evidence="2" type="ordered locus">Spiaf_0923</name>
</gene>
<dbReference type="GO" id="GO:0005975">
    <property type="term" value="P:carbohydrate metabolic process"/>
    <property type="evidence" value="ECO:0007669"/>
    <property type="project" value="InterPro"/>
</dbReference>
<dbReference type="InterPro" id="IPR012341">
    <property type="entry name" value="6hp_glycosidase-like_sf"/>
</dbReference>
<dbReference type="KEGG" id="sfc:Spiaf_0923"/>
<dbReference type="Pfam" id="PF03190">
    <property type="entry name" value="Thioredox_DsbH"/>
    <property type="match status" value="1"/>
</dbReference>
<dbReference type="eggNOG" id="COG1331">
    <property type="taxonomic scope" value="Bacteria"/>
</dbReference>
<evidence type="ECO:0000259" key="1">
    <source>
        <dbReference type="Pfam" id="PF03190"/>
    </source>
</evidence>
<keyword evidence="3" id="KW-1185">Reference proteome</keyword>
<dbReference type="STRING" id="889378.Spiaf_0923"/>
<dbReference type="OrthoDB" id="9762614at2"/>
<dbReference type="RefSeq" id="WP_014455007.1">
    <property type="nucleotide sequence ID" value="NC_017098.1"/>
</dbReference>
<dbReference type="AlphaFoldDB" id="H9UHL9"/>
<dbReference type="HOGENOM" id="CLU_014051_4_2_12"/>
<dbReference type="EMBL" id="CP003282">
    <property type="protein sequence ID" value="AFG37012.1"/>
    <property type="molecule type" value="Genomic_DNA"/>
</dbReference>
<sequence length="604" mass="67734">MDLQRNTLHQSSSRYLRQHAHHPVWWHEWTPEVLETAAAAEKLIFVSVGYSSCHWCHVMADTTFTDPQVAAELNTSFICIKVDREQRPDIDQYLMDFVIATTGSGGWPLHVILTPELKPFFSFSYAPAQSSESRRGLLEILTDAQGFYRRNAGRLSHFSVGWNHDSIAVESPDPMTSILSQFDPEHGGFGRGPKLPPYSTLLFLLFRQCYSPEEHAGHIITLTLDAMAQRGLHDHVHGGFFRYCSDRAWQIPHFEKPLIDQAMQLWVYSLAEQLFPERGYRTTALGILRCLEQEFRIGDCYGAALDADVHGVEGGGALWSAEQLASALPQHQRAAAHRVYSFVDPQLQIDRYHIVQHPGAQAHPLESTRAVVRQQLANSAARRPRPELDRTILADANCLTGIALATAARSLGMPQLLRRAVELFHALDRRLRQGQALYHSISHGIRSPQRFARDAAAFALLADTLYESSFDMKQHYTTALRVLDTFETGDSQWVESANADFFPLPAASFDQPYPSTMGLIDLVSARWHVRNQLHPAGEGFLPGLQQDFANIARIIGQGHFFTIYTTREISHITLPVNSMVLPGDAPQYCYEGVCHSGILSDTAS</sequence>
<dbReference type="PIRSF" id="PIRSF006402">
    <property type="entry name" value="UCP006402_thioredoxin"/>
    <property type="match status" value="1"/>
</dbReference>
<dbReference type="SUPFAM" id="SSF48208">
    <property type="entry name" value="Six-hairpin glycosidases"/>
    <property type="match status" value="1"/>
</dbReference>
<dbReference type="Gene3D" id="1.50.10.10">
    <property type="match status" value="1"/>
</dbReference>
<name>H9UHL9_SPIAZ</name>
<dbReference type="PANTHER" id="PTHR42899:SF1">
    <property type="entry name" value="SPERMATOGENESIS-ASSOCIATED PROTEIN 20"/>
    <property type="match status" value="1"/>
</dbReference>
<organism evidence="2 3">
    <name type="scientific">Spirochaeta africana (strain ATCC 700263 / DSM 8902 / Z-7692)</name>
    <dbReference type="NCBI Taxonomy" id="889378"/>
    <lineage>
        <taxon>Bacteria</taxon>
        <taxon>Pseudomonadati</taxon>
        <taxon>Spirochaetota</taxon>
        <taxon>Spirochaetia</taxon>
        <taxon>Spirochaetales</taxon>
        <taxon>Spirochaetaceae</taxon>
        <taxon>Spirochaeta</taxon>
    </lineage>
</organism>
<evidence type="ECO:0000313" key="3">
    <source>
        <dbReference type="Proteomes" id="UP000007383"/>
    </source>
</evidence>
<dbReference type="CDD" id="cd02955">
    <property type="entry name" value="SSP411"/>
    <property type="match status" value="1"/>
</dbReference>
<reference evidence="3" key="1">
    <citation type="journal article" date="2013" name="Stand. Genomic Sci.">
        <title>Complete genome sequence of the halophilic bacterium Spirochaeta africana type strain (Z-7692(T)) from the alkaline Lake Magadi in the East African Rift.</title>
        <authorList>
            <person name="Liolos K."/>
            <person name="Abt B."/>
            <person name="Scheuner C."/>
            <person name="Teshima H."/>
            <person name="Held B."/>
            <person name="Lapidus A."/>
            <person name="Nolan M."/>
            <person name="Lucas S."/>
            <person name="Deshpande S."/>
            <person name="Cheng J.F."/>
            <person name="Tapia R."/>
            <person name="Goodwin L.A."/>
            <person name="Pitluck S."/>
            <person name="Pagani I."/>
            <person name="Ivanova N."/>
            <person name="Mavromatis K."/>
            <person name="Mikhailova N."/>
            <person name="Huntemann M."/>
            <person name="Pati A."/>
            <person name="Chen A."/>
            <person name="Palaniappan K."/>
            <person name="Land M."/>
            <person name="Rohde M."/>
            <person name="Tindall B.J."/>
            <person name="Detter J.C."/>
            <person name="Goker M."/>
            <person name="Bristow J."/>
            <person name="Eisen J.A."/>
            <person name="Markowitz V."/>
            <person name="Hugenholtz P."/>
            <person name="Woyke T."/>
            <person name="Klenk H.P."/>
            <person name="Kyrpides N.C."/>
        </authorList>
    </citation>
    <scope>NUCLEOTIDE SEQUENCE</scope>
    <source>
        <strain evidence="3">ATCC 700263 / DSM 8902 / Z-7692</strain>
    </source>
</reference>